<protein>
    <recommendedName>
        <fullName evidence="2">Luciferase domain-containing protein</fullName>
    </recommendedName>
</protein>
<keyword evidence="4" id="KW-1185">Reference proteome</keyword>
<sequence length="164" mass="18008">MTVMTLPARAGDRPRTGPSVPHVQLTQNSPDEIRRQLERWMATALPSTEIRPSEISEPGSTAFFLARDARPPQGAVLLPPRLVAEFAHIHRDGSLHVALSREDQDELVAKGWGERHPLYSPTVNVVMLYGPRTAGELEVAKTVVASSYRYATGRPLRSAEPGPL</sequence>
<name>A0ABT1K4S5_9ACTN</name>
<evidence type="ECO:0000313" key="3">
    <source>
        <dbReference type="EMBL" id="MCP2349007.1"/>
    </source>
</evidence>
<proteinExistence type="predicted"/>
<evidence type="ECO:0000259" key="2">
    <source>
        <dbReference type="Pfam" id="PF17648"/>
    </source>
</evidence>
<reference evidence="3 4" key="1">
    <citation type="submission" date="2022-06" db="EMBL/GenBank/DDBJ databases">
        <title>Sequencing the genomes of 1000 actinobacteria strains.</title>
        <authorList>
            <person name="Klenk H.-P."/>
        </authorList>
    </citation>
    <scope>NUCLEOTIDE SEQUENCE [LARGE SCALE GENOMIC DNA]</scope>
    <source>
        <strain evidence="3 4">DSM 44170</strain>
    </source>
</reference>
<dbReference type="Proteomes" id="UP001320766">
    <property type="component" value="Unassembled WGS sequence"/>
</dbReference>
<dbReference type="PANTHER" id="PTHR38695">
    <property type="entry name" value="AMINO ACID PERMEASE_ SLC12A DOMAIN-CONTAINING PROTEIN"/>
    <property type="match status" value="1"/>
</dbReference>
<dbReference type="InterPro" id="IPR048273">
    <property type="entry name" value="Luciferase"/>
</dbReference>
<comment type="caution">
    <text evidence="3">The sequence shown here is derived from an EMBL/GenBank/DDBJ whole genome shotgun (WGS) entry which is preliminary data.</text>
</comment>
<organism evidence="3 4">
    <name type="scientific">Nonomuraea roseoviolacea subsp. carminata</name>
    <dbReference type="NCBI Taxonomy" id="160689"/>
    <lineage>
        <taxon>Bacteria</taxon>
        <taxon>Bacillati</taxon>
        <taxon>Actinomycetota</taxon>
        <taxon>Actinomycetes</taxon>
        <taxon>Streptosporangiales</taxon>
        <taxon>Streptosporangiaceae</taxon>
        <taxon>Nonomuraea</taxon>
    </lineage>
</organism>
<feature type="region of interest" description="Disordered" evidence="1">
    <location>
        <begin position="1"/>
        <end position="25"/>
    </location>
</feature>
<dbReference type="Pfam" id="PF17648">
    <property type="entry name" value="Luciferase"/>
    <property type="match status" value="1"/>
</dbReference>
<evidence type="ECO:0000256" key="1">
    <source>
        <dbReference type="SAM" id="MobiDB-lite"/>
    </source>
</evidence>
<feature type="domain" description="Luciferase" evidence="2">
    <location>
        <begin position="85"/>
        <end position="145"/>
    </location>
</feature>
<dbReference type="RefSeq" id="WP_253773208.1">
    <property type="nucleotide sequence ID" value="NZ_BAAAVE010000007.1"/>
</dbReference>
<dbReference type="PANTHER" id="PTHR38695:SF1">
    <property type="entry name" value="AMINO ACID PERMEASE_ SLC12A DOMAIN-CONTAINING PROTEIN"/>
    <property type="match status" value="1"/>
</dbReference>
<dbReference type="InterPro" id="IPR040841">
    <property type="entry name" value="Luciferase_dom"/>
</dbReference>
<accession>A0ABT1K4S5</accession>
<dbReference type="EMBL" id="JAMZEC010000001">
    <property type="protein sequence ID" value="MCP2349007.1"/>
    <property type="molecule type" value="Genomic_DNA"/>
</dbReference>
<gene>
    <name evidence="3" type="ORF">HD595_005129</name>
</gene>
<evidence type="ECO:0000313" key="4">
    <source>
        <dbReference type="Proteomes" id="UP001320766"/>
    </source>
</evidence>